<organism evidence="2 3">
    <name type="scientific">Spongiactinospora gelatinilytica</name>
    <dbReference type="NCBI Taxonomy" id="2666298"/>
    <lineage>
        <taxon>Bacteria</taxon>
        <taxon>Bacillati</taxon>
        <taxon>Actinomycetota</taxon>
        <taxon>Actinomycetes</taxon>
        <taxon>Streptosporangiales</taxon>
        <taxon>Streptosporangiaceae</taxon>
        <taxon>Spongiactinospora</taxon>
    </lineage>
</organism>
<dbReference type="EMBL" id="POUA01000408">
    <property type="protein sequence ID" value="PZG27824.1"/>
    <property type="molecule type" value="Genomic_DNA"/>
</dbReference>
<comment type="caution">
    <text evidence="2">The sequence shown here is derived from an EMBL/GenBank/DDBJ whole genome shotgun (WGS) entry which is preliminary data.</text>
</comment>
<name>A0A2W2GLW6_9ACTN</name>
<proteinExistence type="predicted"/>
<reference evidence="2 3" key="1">
    <citation type="submission" date="2018-01" db="EMBL/GenBank/DDBJ databases">
        <title>Draft genome sequence of Sphaerisporangium sp. 7K107.</title>
        <authorList>
            <person name="Sahin N."/>
            <person name="Saygin H."/>
            <person name="Ay H."/>
        </authorList>
    </citation>
    <scope>NUCLEOTIDE SEQUENCE [LARGE SCALE GENOMIC DNA]</scope>
    <source>
        <strain evidence="2 3">7K107</strain>
    </source>
</reference>
<accession>A0A2W2GLW6</accession>
<keyword evidence="3" id="KW-1185">Reference proteome</keyword>
<evidence type="ECO:0000256" key="1">
    <source>
        <dbReference type="SAM" id="MobiDB-lite"/>
    </source>
</evidence>
<protein>
    <submittedName>
        <fullName evidence="2">Uncharacterized protein</fullName>
    </submittedName>
</protein>
<dbReference type="Proteomes" id="UP000248544">
    <property type="component" value="Unassembled WGS sequence"/>
</dbReference>
<evidence type="ECO:0000313" key="3">
    <source>
        <dbReference type="Proteomes" id="UP000248544"/>
    </source>
</evidence>
<feature type="compositionally biased region" description="Low complexity" evidence="1">
    <location>
        <begin position="9"/>
        <end position="19"/>
    </location>
</feature>
<feature type="region of interest" description="Disordered" evidence="1">
    <location>
        <begin position="1"/>
        <end position="22"/>
    </location>
</feature>
<sequence length="64" mass="6852">MFDRAGFSPAAEPAGAPAAWRGERDRGGWIWATKDLIFRDFTVLNDVTVLGPPPLEATIALAAP</sequence>
<gene>
    <name evidence="2" type="ORF">C1I98_33160</name>
</gene>
<dbReference type="AlphaFoldDB" id="A0A2W2GLW6"/>
<evidence type="ECO:0000313" key="2">
    <source>
        <dbReference type="EMBL" id="PZG27824.1"/>
    </source>
</evidence>